<proteinExistence type="inferred from homology"/>
<evidence type="ECO:0000313" key="7">
    <source>
        <dbReference type="EMBL" id="PSL30704.1"/>
    </source>
</evidence>
<evidence type="ECO:0000256" key="2">
    <source>
        <dbReference type="ARBA" id="ARBA00022801"/>
    </source>
</evidence>
<dbReference type="GO" id="GO:0005975">
    <property type="term" value="P:carbohydrate metabolic process"/>
    <property type="evidence" value="ECO:0007669"/>
    <property type="project" value="InterPro"/>
</dbReference>
<dbReference type="OrthoDB" id="9801077at2"/>
<dbReference type="Gene3D" id="3.20.20.80">
    <property type="entry name" value="Glycosidases"/>
    <property type="match status" value="1"/>
</dbReference>
<name>A0A2P8G9Q3_9BACT</name>
<feature type="domain" description="Glycoside hydrolase family 2 catalytic" evidence="5">
    <location>
        <begin position="350"/>
        <end position="462"/>
    </location>
</feature>
<dbReference type="RefSeq" id="WP_106602559.1">
    <property type="nucleotide sequence ID" value="NZ_PYGK01000005.1"/>
</dbReference>
<dbReference type="SUPFAM" id="SSF49303">
    <property type="entry name" value="beta-Galactosidase/glucuronidase domain"/>
    <property type="match status" value="1"/>
</dbReference>
<dbReference type="InterPro" id="IPR051913">
    <property type="entry name" value="GH2_Domain-Containing"/>
</dbReference>
<keyword evidence="8" id="KW-1185">Reference proteome</keyword>
<protein>
    <submittedName>
        <fullName evidence="7">Glycosyl hydrolase family 2</fullName>
    </submittedName>
</protein>
<keyword evidence="3" id="KW-0326">Glycosidase</keyword>
<evidence type="ECO:0000313" key="8">
    <source>
        <dbReference type="Proteomes" id="UP000240978"/>
    </source>
</evidence>
<organism evidence="7 8">
    <name type="scientific">Chitinophaga ginsengisoli</name>
    <dbReference type="NCBI Taxonomy" id="363837"/>
    <lineage>
        <taxon>Bacteria</taxon>
        <taxon>Pseudomonadati</taxon>
        <taxon>Bacteroidota</taxon>
        <taxon>Chitinophagia</taxon>
        <taxon>Chitinophagales</taxon>
        <taxon>Chitinophagaceae</taxon>
        <taxon>Chitinophaga</taxon>
    </lineage>
</organism>
<evidence type="ECO:0000259" key="4">
    <source>
        <dbReference type="Pfam" id="PF00703"/>
    </source>
</evidence>
<evidence type="ECO:0000256" key="1">
    <source>
        <dbReference type="ARBA" id="ARBA00007401"/>
    </source>
</evidence>
<dbReference type="PANTHER" id="PTHR42732:SF2">
    <property type="entry name" value="BETA-MANNOSIDASE"/>
    <property type="match status" value="1"/>
</dbReference>
<dbReference type="InterPro" id="IPR006103">
    <property type="entry name" value="Glyco_hydro_2_cat"/>
</dbReference>
<dbReference type="InterPro" id="IPR006102">
    <property type="entry name" value="Ig-like_GH2"/>
</dbReference>
<gene>
    <name evidence="7" type="ORF">CLV42_10565</name>
</gene>
<dbReference type="InterPro" id="IPR013783">
    <property type="entry name" value="Ig-like_fold"/>
</dbReference>
<feature type="domain" description="Glycosyl hydrolases family 2 sugar binding" evidence="6">
    <location>
        <begin position="55"/>
        <end position="212"/>
    </location>
</feature>
<reference evidence="7 8" key="1">
    <citation type="submission" date="2018-03" db="EMBL/GenBank/DDBJ databases">
        <title>Genomic Encyclopedia of Archaeal and Bacterial Type Strains, Phase II (KMG-II): from individual species to whole genera.</title>
        <authorList>
            <person name="Goeker M."/>
        </authorList>
    </citation>
    <scope>NUCLEOTIDE SEQUENCE [LARGE SCALE GENOMIC DNA]</scope>
    <source>
        <strain evidence="7 8">DSM 18107</strain>
    </source>
</reference>
<dbReference type="GO" id="GO:0004553">
    <property type="term" value="F:hydrolase activity, hydrolyzing O-glycosyl compounds"/>
    <property type="evidence" value="ECO:0007669"/>
    <property type="project" value="InterPro"/>
</dbReference>
<comment type="caution">
    <text evidence="7">The sequence shown here is derived from an EMBL/GenBank/DDBJ whole genome shotgun (WGS) entry which is preliminary data.</text>
</comment>
<dbReference type="PANTHER" id="PTHR42732">
    <property type="entry name" value="BETA-GALACTOSIDASE"/>
    <property type="match status" value="1"/>
</dbReference>
<evidence type="ECO:0000256" key="3">
    <source>
        <dbReference type="ARBA" id="ARBA00023295"/>
    </source>
</evidence>
<evidence type="ECO:0000259" key="5">
    <source>
        <dbReference type="Pfam" id="PF02836"/>
    </source>
</evidence>
<dbReference type="Proteomes" id="UP000240978">
    <property type="component" value="Unassembled WGS sequence"/>
</dbReference>
<dbReference type="Gene3D" id="2.60.120.260">
    <property type="entry name" value="Galactose-binding domain-like"/>
    <property type="match status" value="1"/>
</dbReference>
<dbReference type="Pfam" id="PF00703">
    <property type="entry name" value="Glyco_hydro_2"/>
    <property type="match status" value="1"/>
</dbReference>
<evidence type="ECO:0000259" key="6">
    <source>
        <dbReference type="Pfam" id="PF02837"/>
    </source>
</evidence>
<dbReference type="SUPFAM" id="SSF51445">
    <property type="entry name" value="(Trans)glycosidases"/>
    <property type="match status" value="1"/>
</dbReference>
<dbReference type="SUPFAM" id="SSF49785">
    <property type="entry name" value="Galactose-binding domain-like"/>
    <property type="match status" value="1"/>
</dbReference>
<dbReference type="InterPro" id="IPR036156">
    <property type="entry name" value="Beta-gal/glucu_dom_sf"/>
</dbReference>
<accession>A0A2P8G9Q3</accession>
<dbReference type="Gene3D" id="2.60.40.10">
    <property type="entry name" value="Immunoglobulins"/>
    <property type="match status" value="1"/>
</dbReference>
<keyword evidence="2 7" id="KW-0378">Hydrolase</keyword>
<dbReference type="InterPro" id="IPR017853">
    <property type="entry name" value="GH"/>
</dbReference>
<sequence length="870" mass="99770">MFRKSCLLGILILTLSPFLGIGQDKIAWQMQTTSIQTRWAKDVNPLNPLPEYPRPQMVRDSWTNLNGLWEYAITVKGDSMPLGYEGKILVPYPLESGLSGVQKRITPQQNLWYRKIVTYKKDVSKKTLLHFGAVDNEATVYVNGKEIGRHEGGYTAFFFDITNTLKDGDNEIVVKVFDPTDQGVYPHGKQVSNPANIYYTPTSGIWQTVWLETVPVAYIANLIFTPDIDKGILNITVSAPVGYSVEVTALDNNSKVGNIKGKANISLRLPVKNAKLWAPEDPFLYDLDVKLIKGSKVVDEVSSYFGMRKISVGKDQKGYYRIFLNNKYVYNLGTLDQGFWPDGLYTAPTDEALKFDIEAIKAMGFNTIRKHIKVESARWYYYADKLGMLVWQDFVNPNQGLPEGSKTAFEKQLNETIDQLYNHPSITTWVLFNEKWGQYDQQRLTEYVKQKDPSRLLNAHSGEMLWVNEQLRSPSPNAWIGSYIADVHSYPNPMNAPAKEGRVQILGEFGGIGVFIPDHQWLSNRSWGYVQVTPSQLLGKYAIMNEHLQLLEKEGLAGSIYTQPFDVEGEENGIMTYDREVIKIPFEELRKIHAHLVQNVGIIPQVRIQDADITDPGISYSKALQKYIDGERNPNFLKQISNMARQVEDAVGYRVIAQSYISSLCPPYTDSDFNFMISNLVDTSDLAFQKLIKEVDLTNTTSNVSWNEKLREFIFNSIVRPKIKKNMSRNAWDSVYVEMGIYKTFLEEFFLRERSLYFLRNGNISEFTESTHEWFNKFGKSILNWDLNNYAWAVFENISDQNLLSYALQWSKRTVEEEKVPIFMDTYANILYKLGNRDLAIFWEKKAIESANGEDLKVFQDVLNKFANKR</sequence>
<dbReference type="AlphaFoldDB" id="A0A2P8G9Q3"/>
<comment type="similarity">
    <text evidence="1">Belongs to the glycosyl hydrolase 2 family.</text>
</comment>
<dbReference type="Pfam" id="PF02836">
    <property type="entry name" value="Glyco_hydro_2_C"/>
    <property type="match status" value="1"/>
</dbReference>
<dbReference type="Pfam" id="PF02837">
    <property type="entry name" value="Glyco_hydro_2_N"/>
    <property type="match status" value="1"/>
</dbReference>
<dbReference type="EMBL" id="PYGK01000005">
    <property type="protein sequence ID" value="PSL30704.1"/>
    <property type="molecule type" value="Genomic_DNA"/>
</dbReference>
<feature type="domain" description="Glycoside hydrolase family 2 immunoglobulin-like beta-sandwich" evidence="4">
    <location>
        <begin position="218"/>
        <end position="308"/>
    </location>
</feature>
<dbReference type="InterPro" id="IPR006104">
    <property type="entry name" value="Glyco_hydro_2_N"/>
</dbReference>
<dbReference type="InterPro" id="IPR008979">
    <property type="entry name" value="Galactose-bd-like_sf"/>
</dbReference>